<gene>
    <name evidence="1" type="ORF">GCM10023161_30210</name>
</gene>
<comment type="caution">
    <text evidence="1">The sequence shown here is derived from an EMBL/GenBank/DDBJ whole genome shotgun (WGS) entry which is preliminary data.</text>
</comment>
<evidence type="ECO:0000313" key="2">
    <source>
        <dbReference type="Proteomes" id="UP001501417"/>
    </source>
</evidence>
<evidence type="ECO:0000313" key="1">
    <source>
        <dbReference type="EMBL" id="GAA4544009.1"/>
    </source>
</evidence>
<proteinExistence type="predicted"/>
<protein>
    <submittedName>
        <fullName evidence="1">Uncharacterized protein</fullName>
    </submittedName>
</protein>
<dbReference type="Proteomes" id="UP001501417">
    <property type="component" value="Unassembled WGS sequence"/>
</dbReference>
<dbReference type="Pfam" id="PF26327">
    <property type="entry name" value="LpqS"/>
    <property type="match status" value="1"/>
</dbReference>
<organism evidence="1 2">
    <name type="scientific">Mycobacterium paraffinicum</name>
    <dbReference type="NCBI Taxonomy" id="53378"/>
    <lineage>
        <taxon>Bacteria</taxon>
        <taxon>Bacillati</taxon>
        <taxon>Actinomycetota</taxon>
        <taxon>Actinomycetes</taxon>
        <taxon>Mycobacteriales</taxon>
        <taxon>Mycobacteriaceae</taxon>
        <taxon>Mycobacterium</taxon>
    </lineage>
</organism>
<keyword evidence="2" id="KW-1185">Reference proteome</keyword>
<name>A0ABP8RR06_9MYCO</name>
<reference evidence="2" key="1">
    <citation type="journal article" date="2019" name="Int. J. Syst. Evol. Microbiol.">
        <title>The Global Catalogue of Microorganisms (GCM) 10K type strain sequencing project: providing services to taxonomists for standard genome sequencing and annotation.</title>
        <authorList>
            <consortium name="The Broad Institute Genomics Platform"/>
            <consortium name="The Broad Institute Genome Sequencing Center for Infectious Disease"/>
            <person name="Wu L."/>
            <person name="Ma J."/>
        </authorList>
    </citation>
    <scope>NUCLEOTIDE SEQUENCE [LARGE SCALE GENOMIC DNA]</scope>
    <source>
        <strain evidence="2">JCM 17782</strain>
    </source>
</reference>
<sequence>MSFRGAGRPSRRPRHQSALAVVATLSLFAAAFGFWALQVEATTGPPQHLAVSVATAGTGTLEFRDGSAPRSHPDFGSTLNDDKAFKSAGLKRDRPTTFSLAVPRWSWALSSLASATGAQRPLDACPSRAPSTVLAGQDLLTKLCVSRR</sequence>
<dbReference type="EMBL" id="BAABGF010000031">
    <property type="protein sequence ID" value="GAA4544009.1"/>
    <property type="molecule type" value="Genomic_DNA"/>
</dbReference>
<dbReference type="InterPro" id="IPR058714">
    <property type="entry name" value="LpqS"/>
</dbReference>
<accession>A0ABP8RR06</accession>